<keyword evidence="3" id="KW-1185">Reference proteome</keyword>
<name>A0A7V7PQ02_9HYPH</name>
<evidence type="ECO:0000313" key="3">
    <source>
        <dbReference type="Proteomes" id="UP000432089"/>
    </source>
</evidence>
<organism evidence="2 3">
    <name type="scientific">Plantimonas leprariae</name>
    <dbReference type="NCBI Taxonomy" id="2615207"/>
    <lineage>
        <taxon>Bacteria</taxon>
        <taxon>Pseudomonadati</taxon>
        <taxon>Pseudomonadota</taxon>
        <taxon>Alphaproteobacteria</taxon>
        <taxon>Hyphomicrobiales</taxon>
        <taxon>Aurantimonadaceae</taxon>
        <taxon>Plantimonas</taxon>
    </lineage>
</organism>
<dbReference type="AlphaFoldDB" id="A0A7V7PQ02"/>
<sequence>MSGLPFGNFFTSSDYQQADQAGREFLASVLRKDSGAAITDQEMAIYGKTYLPQPGDGAEVLQQKRAARRQALSAIETGLGPARTMLPGRGGASQPGPADAPQAQTGTVPSNLKGKYGLR</sequence>
<reference evidence="2 3" key="1">
    <citation type="submission" date="2019-09" db="EMBL/GenBank/DDBJ databases">
        <title>YIM 132180 draft genome.</title>
        <authorList>
            <person name="Zhang K."/>
        </authorList>
    </citation>
    <scope>NUCLEOTIDE SEQUENCE [LARGE SCALE GENOMIC DNA]</scope>
    <source>
        <strain evidence="2 3">YIM 132180</strain>
    </source>
</reference>
<dbReference type="EMBL" id="VZDO01000005">
    <property type="protein sequence ID" value="KAB0680161.1"/>
    <property type="molecule type" value="Genomic_DNA"/>
</dbReference>
<dbReference type="RefSeq" id="WP_150969197.1">
    <property type="nucleotide sequence ID" value="NZ_VZDO01000005.1"/>
</dbReference>
<dbReference type="Proteomes" id="UP000432089">
    <property type="component" value="Unassembled WGS sequence"/>
</dbReference>
<evidence type="ECO:0000256" key="1">
    <source>
        <dbReference type="SAM" id="MobiDB-lite"/>
    </source>
</evidence>
<gene>
    <name evidence="2" type="ORF">F6X38_08195</name>
</gene>
<comment type="caution">
    <text evidence="2">The sequence shown here is derived from an EMBL/GenBank/DDBJ whole genome shotgun (WGS) entry which is preliminary data.</text>
</comment>
<proteinExistence type="predicted"/>
<evidence type="ECO:0000313" key="2">
    <source>
        <dbReference type="EMBL" id="KAB0680161.1"/>
    </source>
</evidence>
<accession>A0A7V7PQ02</accession>
<feature type="region of interest" description="Disordered" evidence="1">
    <location>
        <begin position="76"/>
        <end position="119"/>
    </location>
</feature>
<protein>
    <submittedName>
        <fullName evidence="2">Uncharacterized protein</fullName>
    </submittedName>
</protein>